<feature type="domain" description="Glycosyl transferase family 1" evidence="1">
    <location>
        <begin position="190"/>
        <end position="342"/>
    </location>
</feature>
<reference evidence="3 4" key="1">
    <citation type="submission" date="2020-08" db="EMBL/GenBank/DDBJ databases">
        <title>Genomic Encyclopedia of Type Strains, Phase IV (KMG-IV): sequencing the most valuable type-strain genomes for metagenomic binning, comparative biology and taxonomic classification.</title>
        <authorList>
            <person name="Goeker M."/>
        </authorList>
    </citation>
    <scope>NUCLEOTIDE SEQUENCE [LARGE SCALE GENOMIC DNA]</scope>
    <source>
        <strain evidence="3 4">DSM 12252</strain>
    </source>
</reference>
<evidence type="ECO:0000313" key="3">
    <source>
        <dbReference type="EMBL" id="MBB5034390.1"/>
    </source>
</evidence>
<dbReference type="PANTHER" id="PTHR45947:SF3">
    <property type="entry name" value="SULFOQUINOVOSYL TRANSFERASE SQD2"/>
    <property type="match status" value="1"/>
</dbReference>
<feature type="domain" description="Glycosyltransferase subfamily 4-like N-terminal" evidence="2">
    <location>
        <begin position="11"/>
        <end position="179"/>
    </location>
</feature>
<dbReference type="RefSeq" id="WP_184342152.1">
    <property type="nucleotide sequence ID" value="NZ_JACHIG010000009.1"/>
</dbReference>
<dbReference type="Pfam" id="PF13439">
    <property type="entry name" value="Glyco_transf_4"/>
    <property type="match status" value="1"/>
</dbReference>
<evidence type="ECO:0000313" key="4">
    <source>
        <dbReference type="Proteomes" id="UP000590740"/>
    </source>
</evidence>
<comment type="caution">
    <text evidence="3">The sequence shown here is derived from an EMBL/GenBank/DDBJ whole genome shotgun (WGS) entry which is preliminary data.</text>
</comment>
<dbReference type="AlphaFoldDB" id="A0A7W7YDW2"/>
<keyword evidence="4" id="KW-1185">Reference proteome</keyword>
<proteinExistence type="predicted"/>
<dbReference type="Gene3D" id="3.40.50.2000">
    <property type="entry name" value="Glycogen Phosphorylase B"/>
    <property type="match status" value="2"/>
</dbReference>
<name>A0A7W7YDW2_9BACT</name>
<organism evidence="3 4">
    <name type="scientific">Prosthecobacter vanneervenii</name>
    <dbReference type="NCBI Taxonomy" id="48466"/>
    <lineage>
        <taxon>Bacteria</taxon>
        <taxon>Pseudomonadati</taxon>
        <taxon>Verrucomicrobiota</taxon>
        <taxon>Verrucomicrobiia</taxon>
        <taxon>Verrucomicrobiales</taxon>
        <taxon>Verrucomicrobiaceae</taxon>
        <taxon>Prosthecobacter</taxon>
    </lineage>
</organism>
<sequence>MRILLVTEPGVDGVFRHVEALASYLLEQGHVVHLAYSDVRGSDRLNRLVERVTEAGGRTTNLAVSNAPGPGDVGALLRLRRLVKEAKPEVIHAHSSKAGALTRALVLLGVRQPIFYTPHAYYGLSGKGGMKARFFNAIETVLGRVGTSINLSAGELAFARETLRIPQRRLRVIANPVDCVRFQPASESRRREIREGLGVPADAVLLGSVGRLAFQKDPLTLYRAFAKACEGRADLWLYHLGDGELAADCAVLADELGIRGRIVRQSYLSEPLSFYQALDGMILTSRYEGLSFAVLEALACDLPVILSQAPGNNDFLEMGLTHCWSAAKEDADGFARVIGEWAVDCAKKRPSNHRQVAEERFSQGACFGGLVREYEQAASA</sequence>
<dbReference type="InterPro" id="IPR050194">
    <property type="entry name" value="Glycosyltransferase_grp1"/>
</dbReference>
<protein>
    <submittedName>
        <fullName evidence="3">Glycosyltransferase involved in cell wall biosynthesis</fullName>
    </submittedName>
</protein>
<dbReference type="PANTHER" id="PTHR45947">
    <property type="entry name" value="SULFOQUINOVOSYL TRANSFERASE SQD2"/>
    <property type="match status" value="1"/>
</dbReference>
<dbReference type="Pfam" id="PF00534">
    <property type="entry name" value="Glycos_transf_1"/>
    <property type="match status" value="1"/>
</dbReference>
<dbReference type="GO" id="GO:0016758">
    <property type="term" value="F:hexosyltransferase activity"/>
    <property type="evidence" value="ECO:0007669"/>
    <property type="project" value="TreeGrafter"/>
</dbReference>
<dbReference type="Proteomes" id="UP000590740">
    <property type="component" value="Unassembled WGS sequence"/>
</dbReference>
<dbReference type="InterPro" id="IPR001296">
    <property type="entry name" value="Glyco_trans_1"/>
</dbReference>
<dbReference type="EMBL" id="JACHIG010000009">
    <property type="protein sequence ID" value="MBB5034390.1"/>
    <property type="molecule type" value="Genomic_DNA"/>
</dbReference>
<dbReference type="SUPFAM" id="SSF53756">
    <property type="entry name" value="UDP-Glycosyltransferase/glycogen phosphorylase"/>
    <property type="match status" value="1"/>
</dbReference>
<gene>
    <name evidence="3" type="ORF">HNQ65_003984</name>
</gene>
<evidence type="ECO:0000259" key="1">
    <source>
        <dbReference type="Pfam" id="PF00534"/>
    </source>
</evidence>
<evidence type="ECO:0000259" key="2">
    <source>
        <dbReference type="Pfam" id="PF13439"/>
    </source>
</evidence>
<accession>A0A7W7YDW2</accession>
<keyword evidence="3" id="KW-0808">Transferase</keyword>
<dbReference type="InterPro" id="IPR028098">
    <property type="entry name" value="Glyco_trans_4-like_N"/>
</dbReference>